<dbReference type="Gene3D" id="3.30.450.20">
    <property type="entry name" value="PAS domain"/>
    <property type="match status" value="2"/>
</dbReference>
<dbReference type="InterPro" id="IPR043128">
    <property type="entry name" value="Rev_trsase/Diguanyl_cyclase"/>
</dbReference>
<feature type="domain" description="PAC" evidence="2">
    <location>
        <begin position="325"/>
        <end position="376"/>
    </location>
</feature>
<dbReference type="Proteomes" id="UP001161405">
    <property type="component" value="Unassembled WGS sequence"/>
</dbReference>
<organism evidence="4 5">
    <name type="scientific">Maritalea porphyrae</name>
    <dbReference type="NCBI Taxonomy" id="880732"/>
    <lineage>
        <taxon>Bacteria</taxon>
        <taxon>Pseudomonadati</taxon>
        <taxon>Pseudomonadota</taxon>
        <taxon>Alphaproteobacteria</taxon>
        <taxon>Hyphomicrobiales</taxon>
        <taxon>Devosiaceae</taxon>
        <taxon>Maritalea</taxon>
    </lineage>
</organism>
<dbReference type="SUPFAM" id="SSF55073">
    <property type="entry name" value="Nucleotide cyclase"/>
    <property type="match status" value="1"/>
</dbReference>
<dbReference type="CDD" id="cd01949">
    <property type="entry name" value="GGDEF"/>
    <property type="match status" value="1"/>
</dbReference>
<dbReference type="Gene3D" id="3.30.70.270">
    <property type="match status" value="1"/>
</dbReference>
<dbReference type="NCBIfam" id="TIGR00229">
    <property type="entry name" value="sensory_box"/>
    <property type="match status" value="1"/>
</dbReference>
<dbReference type="SMART" id="SM00267">
    <property type="entry name" value="GGDEF"/>
    <property type="match status" value="1"/>
</dbReference>
<accession>A0ABQ5USB0</accession>
<evidence type="ECO:0000259" key="1">
    <source>
        <dbReference type="PROSITE" id="PS50112"/>
    </source>
</evidence>
<evidence type="ECO:0008006" key="6">
    <source>
        <dbReference type="Google" id="ProtNLM"/>
    </source>
</evidence>
<dbReference type="Gene3D" id="2.10.70.100">
    <property type="match status" value="1"/>
</dbReference>
<dbReference type="EMBL" id="BSNI01000002">
    <property type="protein sequence ID" value="GLQ18154.1"/>
    <property type="molecule type" value="Genomic_DNA"/>
</dbReference>
<dbReference type="SMART" id="SM00086">
    <property type="entry name" value="PAC"/>
    <property type="match status" value="2"/>
</dbReference>
<dbReference type="InterPro" id="IPR001610">
    <property type="entry name" value="PAC"/>
</dbReference>
<dbReference type="InterPro" id="IPR000700">
    <property type="entry name" value="PAS-assoc_C"/>
</dbReference>
<dbReference type="PROSITE" id="PS50113">
    <property type="entry name" value="PAC"/>
    <property type="match status" value="2"/>
</dbReference>
<evidence type="ECO:0000259" key="3">
    <source>
        <dbReference type="PROSITE" id="PS50887"/>
    </source>
</evidence>
<evidence type="ECO:0000259" key="2">
    <source>
        <dbReference type="PROSITE" id="PS50113"/>
    </source>
</evidence>
<protein>
    <recommendedName>
        <fullName evidence="6">Diguanylate cyclase</fullName>
    </recommendedName>
</protein>
<dbReference type="NCBIfam" id="TIGR00254">
    <property type="entry name" value="GGDEF"/>
    <property type="match status" value="1"/>
</dbReference>
<dbReference type="InterPro" id="IPR029787">
    <property type="entry name" value="Nucleotide_cyclase"/>
</dbReference>
<dbReference type="InterPro" id="IPR035965">
    <property type="entry name" value="PAS-like_dom_sf"/>
</dbReference>
<dbReference type="SUPFAM" id="SSF55785">
    <property type="entry name" value="PYP-like sensor domain (PAS domain)"/>
    <property type="match status" value="2"/>
</dbReference>
<dbReference type="PANTHER" id="PTHR44757">
    <property type="entry name" value="DIGUANYLATE CYCLASE DGCP"/>
    <property type="match status" value="1"/>
</dbReference>
<gene>
    <name evidence="4" type="ORF">GCM10007879_24030</name>
</gene>
<feature type="domain" description="GGDEF" evidence="3">
    <location>
        <begin position="414"/>
        <end position="547"/>
    </location>
</feature>
<name>A0ABQ5USB0_9HYPH</name>
<reference evidence="4" key="1">
    <citation type="journal article" date="2014" name="Int. J. Syst. Evol. Microbiol.">
        <title>Complete genome of a new Firmicutes species belonging to the dominant human colonic microbiota ('Ruminococcus bicirculans') reveals two chromosomes and a selective capacity to utilize plant glucans.</title>
        <authorList>
            <consortium name="NISC Comparative Sequencing Program"/>
            <person name="Wegmann U."/>
            <person name="Louis P."/>
            <person name="Goesmann A."/>
            <person name="Henrissat B."/>
            <person name="Duncan S.H."/>
            <person name="Flint H.J."/>
        </authorList>
    </citation>
    <scope>NUCLEOTIDE SEQUENCE</scope>
    <source>
        <strain evidence="4">NBRC 107169</strain>
    </source>
</reference>
<feature type="domain" description="PAC" evidence="2">
    <location>
        <begin position="194"/>
        <end position="250"/>
    </location>
</feature>
<reference evidence="4" key="2">
    <citation type="submission" date="2023-01" db="EMBL/GenBank/DDBJ databases">
        <title>Draft genome sequence of Maritalea porphyrae strain NBRC 107169.</title>
        <authorList>
            <person name="Sun Q."/>
            <person name="Mori K."/>
        </authorList>
    </citation>
    <scope>NUCLEOTIDE SEQUENCE</scope>
    <source>
        <strain evidence="4">NBRC 107169</strain>
    </source>
</reference>
<dbReference type="Pfam" id="PF08447">
    <property type="entry name" value="PAS_3"/>
    <property type="match status" value="2"/>
</dbReference>
<dbReference type="PROSITE" id="PS50112">
    <property type="entry name" value="PAS"/>
    <property type="match status" value="1"/>
</dbReference>
<comment type="caution">
    <text evidence="4">The sequence shown here is derived from an EMBL/GenBank/DDBJ whole genome shotgun (WGS) entry which is preliminary data.</text>
</comment>
<dbReference type="SMART" id="SM00091">
    <property type="entry name" value="PAS"/>
    <property type="match status" value="2"/>
</dbReference>
<dbReference type="PROSITE" id="PS50887">
    <property type="entry name" value="GGDEF"/>
    <property type="match status" value="1"/>
</dbReference>
<dbReference type="InterPro" id="IPR000160">
    <property type="entry name" value="GGDEF_dom"/>
</dbReference>
<dbReference type="Pfam" id="PF00990">
    <property type="entry name" value="GGDEF"/>
    <property type="match status" value="1"/>
</dbReference>
<sequence length="565" mass="64321">MVILEKSKLEDRYKLLQMLQNPTAVVNAHGDVRAANDAFSALLSTNISYEASVFGETFKNCHNVSFHSWVLDQEFGSTKDSRTIVLELDDATQAFSICPFETGSQNVEFLIERCSLCDADIRLQYLLRHLEHGIWDYDVSKEIFNVTNAWKRMRGFNEKDDVNEEDPNWLNDIHPEDREDLQGLFEGQIAGESRKLELQYRRWHRIEKRWVWILCQAGVMQYSSDGKPRHIVGTDTDITELKRVEFELKQLHNKTRLAIAASEMGLFEFDYAKNKVFWDDRMLEIYGVKDRENEREGDYWASRIHPDDLAETLSKTEQVQVGVDLNADYRILRTDGETRYIRSKAQFIPDAGDKGMLIGVNIDVTDDVERSKELEQMREKLVYESRHDSLTGLANRRLLDAKLDEISASMDDNEHVGILSFDLDHFKAANDRFGHAVGDDLLRQAATLLAELCGEKMLVCRLGGDEFVALSGPQKEKPDFADLAATIIRRFSSPFSVGDHYCKIGVSVGSAVVSGKELNKDALLVEADRALYAAKAAGRNCFRELVANKDLETPRHDPKRPASIA</sequence>
<evidence type="ECO:0000313" key="5">
    <source>
        <dbReference type="Proteomes" id="UP001161405"/>
    </source>
</evidence>
<dbReference type="CDD" id="cd00130">
    <property type="entry name" value="PAS"/>
    <property type="match status" value="2"/>
</dbReference>
<keyword evidence="5" id="KW-1185">Reference proteome</keyword>
<dbReference type="InterPro" id="IPR052155">
    <property type="entry name" value="Biofilm_reg_signaling"/>
</dbReference>
<dbReference type="InterPro" id="IPR013655">
    <property type="entry name" value="PAS_fold_3"/>
</dbReference>
<feature type="domain" description="PAS" evidence="1">
    <location>
        <begin position="119"/>
        <end position="192"/>
    </location>
</feature>
<dbReference type="PANTHER" id="PTHR44757:SF2">
    <property type="entry name" value="BIOFILM ARCHITECTURE MAINTENANCE PROTEIN MBAA"/>
    <property type="match status" value="1"/>
</dbReference>
<dbReference type="InterPro" id="IPR000014">
    <property type="entry name" value="PAS"/>
</dbReference>
<proteinExistence type="predicted"/>
<evidence type="ECO:0000313" key="4">
    <source>
        <dbReference type="EMBL" id="GLQ18154.1"/>
    </source>
</evidence>